<accession>A0A0P0W2F9</accession>
<keyword evidence="3" id="KW-1185">Reference proteome</keyword>
<evidence type="ECO:0000259" key="1">
    <source>
        <dbReference type="Pfam" id="PF18891"/>
    </source>
</evidence>
<gene>
    <name evidence="2" type="ordered locus">Os03g0726900</name>
    <name evidence="2" type="ORF">OSNPB_030726900</name>
</gene>
<dbReference type="PANTHER" id="PTHR13206:SF0">
    <property type="entry name" value="E3 UBIQUITIN-PROTEIN LIGASE FANCL"/>
    <property type="match status" value="1"/>
</dbReference>
<dbReference type="Pfam" id="PF18891">
    <property type="entry name" value="FANCL_d3"/>
    <property type="match status" value="1"/>
</dbReference>
<evidence type="ECO:0000313" key="3">
    <source>
        <dbReference type="Proteomes" id="UP000059680"/>
    </source>
</evidence>
<name>A0A0P0W2F9_ORYSJ</name>
<dbReference type="InterPro" id="IPR026848">
    <property type="entry name" value="Fancl"/>
</dbReference>
<dbReference type="Proteomes" id="UP000059680">
    <property type="component" value="Chromosome 3"/>
</dbReference>
<dbReference type="GO" id="GO:0043240">
    <property type="term" value="C:Fanconi anaemia nuclear complex"/>
    <property type="evidence" value="ECO:0007669"/>
    <property type="project" value="InterPro"/>
</dbReference>
<dbReference type="ExpressionAtlas" id="A0A0P0W2F9">
    <property type="expression patterns" value="baseline and differential"/>
</dbReference>
<dbReference type="EMBL" id="AP014959">
    <property type="protein sequence ID" value="BAS86182.1"/>
    <property type="molecule type" value="Genomic_DNA"/>
</dbReference>
<reference evidence="2 3" key="3">
    <citation type="journal article" date="2013" name="Rice">
        <title>Improvement of the Oryza sativa Nipponbare reference genome using next generation sequence and optical map data.</title>
        <authorList>
            <person name="Kawahara Y."/>
            <person name="de la Bastide M."/>
            <person name="Hamilton J.P."/>
            <person name="Kanamori H."/>
            <person name="McCombie W.R."/>
            <person name="Ouyang S."/>
            <person name="Schwartz D.C."/>
            <person name="Tanaka T."/>
            <person name="Wu J."/>
            <person name="Zhou S."/>
            <person name="Childs K.L."/>
            <person name="Davidson R.M."/>
            <person name="Lin H."/>
            <person name="Quesada-Ocampo L."/>
            <person name="Vaillancourt B."/>
            <person name="Sakai H."/>
            <person name="Lee S.S."/>
            <person name="Kim J."/>
            <person name="Numa H."/>
            <person name="Itoh T."/>
            <person name="Buell C.R."/>
            <person name="Matsumoto T."/>
        </authorList>
    </citation>
    <scope>NUCLEOTIDE SEQUENCE [LARGE SCALE GENOMIC DNA]</scope>
    <source>
        <strain evidence="3">cv. Nipponbare</strain>
    </source>
</reference>
<dbReference type="InterPro" id="IPR044037">
    <property type="entry name" value="FANCL_d3"/>
</dbReference>
<dbReference type="PANTHER" id="PTHR13206">
    <property type="entry name" value="UBIQUITIN LIGASE PROTEIN PHF9 FANCONI ANEMIA GROUP L PROTEIN"/>
    <property type="match status" value="1"/>
</dbReference>
<dbReference type="AlphaFoldDB" id="A0A0P0W2F9"/>
<reference evidence="2 3" key="2">
    <citation type="journal article" date="2013" name="Plant Cell Physiol.">
        <title>Rice Annotation Project Database (RAP-DB): an integrative and interactive database for rice genomics.</title>
        <authorList>
            <person name="Sakai H."/>
            <person name="Lee S.S."/>
            <person name="Tanaka T."/>
            <person name="Numa H."/>
            <person name="Kim J."/>
            <person name="Kawahara Y."/>
            <person name="Wakimoto H."/>
            <person name="Yang C.C."/>
            <person name="Iwamoto M."/>
            <person name="Abe T."/>
            <person name="Yamada Y."/>
            <person name="Muto A."/>
            <person name="Inokuchi H."/>
            <person name="Ikemura T."/>
            <person name="Matsumoto T."/>
            <person name="Sasaki T."/>
            <person name="Itoh T."/>
        </authorList>
    </citation>
    <scope>NUCLEOTIDE SEQUENCE [LARGE SCALE GENOMIC DNA]</scope>
    <source>
        <strain evidence="3">cv. Nipponbare</strain>
    </source>
</reference>
<dbReference type="GO" id="GO:0004842">
    <property type="term" value="F:ubiquitin-protein transferase activity"/>
    <property type="evidence" value="ECO:0007669"/>
    <property type="project" value="InterPro"/>
</dbReference>
<organism evidence="2 3">
    <name type="scientific">Oryza sativa subsp. japonica</name>
    <name type="common">Rice</name>
    <dbReference type="NCBI Taxonomy" id="39947"/>
    <lineage>
        <taxon>Eukaryota</taxon>
        <taxon>Viridiplantae</taxon>
        <taxon>Streptophyta</taxon>
        <taxon>Embryophyta</taxon>
        <taxon>Tracheophyta</taxon>
        <taxon>Spermatophyta</taxon>
        <taxon>Magnoliopsida</taxon>
        <taxon>Liliopsida</taxon>
        <taxon>Poales</taxon>
        <taxon>Poaceae</taxon>
        <taxon>BOP clade</taxon>
        <taxon>Oryzoideae</taxon>
        <taxon>Oryzeae</taxon>
        <taxon>Oryzinae</taxon>
        <taxon>Oryza</taxon>
        <taxon>Oryza sativa</taxon>
    </lineage>
</organism>
<dbReference type="InterPro" id="IPR043003">
    <property type="entry name" value="FANCL_d3_sf"/>
</dbReference>
<reference evidence="3" key="1">
    <citation type="journal article" date="2005" name="Nature">
        <title>The map-based sequence of the rice genome.</title>
        <authorList>
            <consortium name="International rice genome sequencing project (IRGSP)"/>
            <person name="Matsumoto T."/>
            <person name="Wu J."/>
            <person name="Kanamori H."/>
            <person name="Katayose Y."/>
            <person name="Fujisawa M."/>
            <person name="Namiki N."/>
            <person name="Mizuno H."/>
            <person name="Yamamoto K."/>
            <person name="Antonio B.A."/>
            <person name="Baba T."/>
            <person name="Sakata K."/>
            <person name="Nagamura Y."/>
            <person name="Aoki H."/>
            <person name="Arikawa K."/>
            <person name="Arita K."/>
            <person name="Bito T."/>
            <person name="Chiden Y."/>
            <person name="Fujitsuka N."/>
            <person name="Fukunaka R."/>
            <person name="Hamada M."/>
            <person name="Harada C."/>
            <person name="Hayashi A."/>
            <person name="Hijishita S."/>
            <person name="Honda M."/>
            <person name="Hosokawa S."/>
            <person name="Ichikawa Y."/>
            <person name="Idonuma A."/>
            <person name="Iijima M."/>
            <person name="Ikeda M."/>
            <person name="Ikeno M."/>
            <person name="Ito K."/>
            <person name="Ito S."/>
            <person name="Ito T."/>
            <person name="Ito Y."/>
            <person name="Ito Y."/>
            <person name="Iwabuchi A."/>
            <person name="Kamiya K."/>
            <person name="Karasawa W."/>
            <person name="Kurita K."/>
            <person name="Katagiri S."/>
            <person name="Kikuta A."/>
            <person name="Kobayashi H."/>
            <person name="Kobayashi N."/>
            <person name="Machita K."/>
            <person name="Maehara T."/>
            <person name="Masukawa M."/>
            <person name="Mizubayashi T."/>
            <person name="Mukai Y."/>
            <person name="Nagasaki H."/>
            <person name="Nagata Y."/>
            <person name="Naito S."/>
            <person name="Nakashima M."/>
            <person name="Nakama Y."/>
            <person name="Nakamichi Y."/>
            <person name="Nakamura M."/>
            <person name="Meguro A."/>
            <person name="Negishi M."/>
            <person name="Ohta I."/>
            <person name="Ohta T."/>
            <person name="Okamoto M."/>
            <person name="Ono N."/>
            <person name="Saji S."/>
            <person name="Sakaguchi M."/>
            <person name="Sakai K."/>
            <person name="Shibata M."/>
            <person name="Shimokawa T."/>
            <person name="Song J."/>
            <person name="Takazaki Y."/>
            <person name="Terasawa K."/>
            <person name="Tsugane M."/>
            <person name="Tsuji K."/>
            <person name="Ueda S."/>
            <person name="Waki K."/>
            <person name="Yamagata H."/>
            <person name="Yamamoto M."/>
            <person name="Yamamoto S."/>
            <person name="Yamane H."/>
            <person name="Yoshiki S."/>
            <person name="Yoshihara R."/>
            <person name="Yukawa K."/>
            <person name="Zhong H."/>
            <person name="Yano M."/>
            <person name="Yuan Q."/>
            <person name="Ouyang S."/>
            <person name="Liu J."/>
            <person name="Jones K.M."/>
            <person name="Gansberger K."/>
            <person name="Moffat K."/>
            <person name="Hill J."/>
            <person name="Bera J."/>
            <person name="Fadrosh D."/>
            <person name="Jin S."/>
            <person name="Johri S."/>
            <person name="Kim M."/>
            <person name="Overton L."/>
            <person name="Reardon M."/>
            <person name="Tsitrin T."/>
            <person name="Vuong H."/>
            <person name="Weaver B."/>
            <person name="Ciecko A."/>
            <person name="Tallon L."/>
            <person name="Jackson J."/>
            <person name="Pai G."/>
            <person name="Aken S.V."/>
            <person name="Utterback T."/>
            <person name="Reidmuller S."/>
            <person name="Feldblyum T."/>
            <person name="Hsiao J."/>
            <person name="Zismann V."/>
            <person name="Iobst S."/>
            <person name="de Vazeille A.R."/>
            <person name="Buell C.R."/>
            <person name="Ying K."/>
            <person name="Li Y."/>
            <person name="Lu T."/>
            <person name="Huang Y."/>
            <person name="Zhao Q."/>
            <person name="Feng Q."/>
            <person name="Zhang L."/>
            <person name="Zhu J."/>
            <person name="Weng Q."/>
            <person name="Mu J."/>
            <person name="Lu Y."/>
            <person name="Fan D."/>
            <person name="Liu Y."/>
            <person name="Guan J."/>
            <person name="Zhang Y."/>
            <person name="Yu S."/>
            <person name="Liu X."/>
            <person name="Zhang Y."/>
            <person name="Hong G."/>
            <person name="Han B."/>
            <person name="Choisne N."/>
            <person name="Demange N."/>
            <person name="Orjeda G."/>
            <person name="Samain S."/>
            <person name="Cattolico L."/>
            <person name="Pelletier E."/>
            <person name="Couloux A."/>
            <person name="Segurens B."/>
            <person name="Wincker P."/>
            <person name="D'Hont A."/>
            <person name="Scarpelli C."/>
            <person name="Weissenbach J."/>
            <person name="Salanoubat M."/>
            <person name="Quetier F."/>
            <person name="Yu Y."/>
            <person name="Kim H.R."/>
            <person name="Rambo T."/>
            <person name="Currie J."/>
            <person name="Collura K."/>
            <person name="Luo M."/>
            <person name="Yang T."/>
            <person name="Ammiraju J.S.S."/>
            <person name="Engler F."/>
            <person name="Soderlund C."/>
            <person name="Wing R.A."/>
            <person name="Palmer L.E."/>
            <person name="de la Bastide M."/>
            <person name="Spiegel L."/>
            <person name="Nascimento L."/>
            <person name="Zutavern T."/>
            <person name="O'Shaughnessy A."/>
            <person name="Dike S."/>
            <person name="Dedhia N."/>
            <person name="Preston R."/>
            <person name="Balija V."/>
            <person name="McCombie W.R."/>
            <person name="Chow T."/>
            <person name="Chen H."/>
            <person name="Chung M."/>
            <person name="Chen C."/>
            <person name="Shaw J."/>
            <person name="Wu H."/>
            <person name="Hsiao K."/>
            <person name="Chao Y."/>
            <person name="Chu M."/>
            <person name="Cheng C."/>
            <person name="Hour A."/>
            <person name="Lee P."/>
            <person name="Lin S."/>
            <person name="Lin Y."/>
            <person name="Liou J."/>
            <person name="Liu S."/>
            <person name="Hsing Y."/>
            <person name="Raghuvanshi S."/>
            <person name="Mohanty A."/>
            <person name="Bharti A.K."/>
            <person name="Gaur A."/>
            <person name="Gupta V."/>
            <person name="Kumar D."/>
            <person name="Ravi V."/>
            <person name="Vij S."/>
            <person name="Kapur A."/>
            <person name="Khurana P."/>
            <person name="Khurana P."/>
            <person name="Khurana J.P."/>
            <person name="Tyagi A.K."/>
            <person name="Gaikwad K."/>
            <person name="Singh A."/>
            <person name="Dalal V."/>
            <person name="Srivastava S."/>
            <person name="Dixit A."/>
            <person name="Pal A.K."/>
            <person name="Ghazi I.A."/>
            <person name="Yadav M."/>
            <person name="Pandit A."/>
            <person name="Bhargava A."/>
            <person name="Sureshbabu K."/>
            <person name="Batra K."/>
            <person name="Sharma T.R."/>
            <person name="Mohapatra T."/>
            <person name="Singh N.K."/>
            <person name="Messing J."/>
            <person name="Nelson A.B."/>
            <person name="Fuks G."/>
            <person name="Kavchok S."/>
            <person name="Keizer G."/>
            <person name="Linton E."/>
            <person name="Llaca V."/>
            <person name="Song R."/>
            <person name="Tanyolac B."/>
            <person name="Young S."/>
            <person name="Ho-Il K."/>
            <person name="Hahn J.H."/>
            <person name="Sangsakoo G."/>
            <person name="Vanavichit A."/>
            <person name="de Mattos Luiz.A.T."/>
            <person name="Zimmer P.D."/>
            <person name="Malone G."/>
            <person name="Dellagostin O."/>
            <person name="de Oliveira A.C."/>
            <person name="Bevan M."/>
            <person name="Bancroft I."/>
            <person name="Minx P."/>
            <person name="Cordum H."/>
            <person name="Wilson R."/>
            <person name="Cheng Z."/>
            <person name="Jin W."/>
            <person name="Jiang J."/>
            <person name="Leong S.A."/>
            <person name="Iwama H."/>
            <person name="Gojobori T."/>
            <person name="Itoh T."/>
            <person name="Niimura Y."/>
            <person name="Fujii Y."/>
            <person name="Habara T."/>
            <person name="Sakai H."/>
            <person name="Sato Y."/>
            <person name="Wilson G."/>
            <person name="Kumar K."/>
            <person name="McCouch S."/>
            <person name="Juretic N."/>
            <person name="Hoen D."/>
            <person name="Wright S."/>
            <person name="Bruskiewich R."/>
            <person name="Bureau T."/>
            <person name="Miyao A."/>
            <person name="Hirochika H."/>
            <person name="Nishikawa T."/>
            <person name="Kadowaki K."/>
            <person name="Sugiura M."/>
            <person name="Burr B."/>
            <person name="Sasaki T."/>
        </authorList>
    </citation>
    <scope>NUCLEOTIDE SEQUENCE [LARGE SCALE GENOMIC DNA]</scope>
    <source>
        <strain evidence="3">cv. Nipponbare</strain>
    </source>
</reference>
<sequence length="139" mass="16651">LVFFLQDVPYLPELQWSKGSRLKDVVCQFQEHLKILQDYWSIMDDIDKVLWVVDPTKPTFAMSHRRIALGDDCYLLLHVNVRKPRSLPEVRFLGTDGKLDRLITNWRKYCKKWYILRFLTLHAVHMSHTKFYTDMLSHA</sequence>
<dbReference type="GO" id="GO:0036297">
    <property type="term" value="P:interstrand cross-link repair"/>
    <property type="evidence" value="ECO:0007669"/>
    <property type="project" value="InterPro"/>
</dbReference>
<dbReference type="Gramene" id="Os03t0726900-01">
    <property type="protein sequence ID" value="Os03t0726900-01"/>
    <property type="gene ID" value="Os03g0726900"/>
</dbReference>
<feature type="non-terminal residue" evidence="2">
    <location>
        <position position="139"/>
    </location>
</feature>
<evidence type="ECO:0000313" key="2">
    <source>
        <dbReference type="EMBL" id="BAS86182.1"/>
    </source>
</evidence>
<dbReference type="Gene3D" id="3.10.110.20">
    <property type="entry name" value="RWD domain-like"/>
    <property type="match status" value="1"/>
</dbReference>
<feature type="domain" description="FANCL UBC-like" evidence="1">
    <location>
        <begin position="39"/>
        <end position="114"/>
    </location>
</feature>
<dbReference type="CDD" id="cd23832">
    <property type="entry name" value="DRWD-C_FANCL"/>
    <property type="match status" value="1"/>
</dbReference>
<proteinExistence type="predicted"/>
<protein>
    <submittedName>
        <fullName evidence="2">Os03g0726900 protein</fullName>
    </submittedName>
</protein>